<dbReference type="Gene3D" id="3.30.9.10">
    <property type="entry name" value="D-Amino Acid Oxidase, subunit A, domain 2"/>
    <property type="match status" value="1"/>
</dbReference>
<reference evidence="1 2" key="1">
    <citation type="journal article" date="2018" name="Nat. Ecol. Evol.">
        <title>Shark genomes provide insights into elasmobranch evolution and the origin of vertebrates.</title>
        <authorList>
            <person name="Hara Y"/>
            <person name="Yamaguchi K"/>
            <person name="Onimaru K"/>
            <person name="Kadota M"/>
            <person name="Koyanagi M"/>
            <person name="Keeley SD"/>
            <person name="Tatsumi K"/>
            <person name="Tanaka K"/>
            <person name="Motone F"/>
            <person name="Kageyama Y"/>
            <person name="Nozu R"/>
            <person name="Adachi N"/>
            <person name="Nishimura O"/>
            <person name="Nakagawa R"/>
            <person name="Tanegashima C"/>
            <person name="Kiyatake I"/>
            <person name="Matsumoto R"/>
            <person name="Murakumo K"/>
            <person name="Nishida K"/>
            <person name="Terakita A"/>
            <person name="Kuratani S"/>
            <person name="Sato K"/>
            <person name="Hyodo S Kuraku.S."/>
        </authorList>
    </citation>
    <scope>NUCLEOTIDE SEQUENCE [LARGE SCALE GENOMIC DNA]</scope>
</reference>
<feature type="non-terminal residue" evidence="1">
    <location>
        <position position="1"/>
    </location>
</feature>
<dbReference type="OrthoDB" id="498204at2759"/>
<evidence type="ECO:0000313" key="1">
    <source>
        <dbReference type="EMBL" id="GCC44071.1"/>
    </source>
</evidence>
<keyword evidence="2" id="KW-1185">Reference proteome</keyword>
<name>A0A401TN20_CHIPU</name>
<accession>A0A401TN20</accession>
<evidence type="ECO:0000313" key="2">
    <source>
        <dbReference type="Proteomes" id="UP000287033"/>
    </source>
</evidence>
<dbReference type="Proteomes" id="UP000287033">
    <property type="component" value="Unassembled WGS sequence"/>
</dbReference>
<organism evidence="1 2">
    <name type="scientific">Chiloscyllium punctatum</name>
    <name type="common">Brownbanded bambooshark</name>
    <name type="synonym">Hemiscyllium punctatum</name>
    <dbReference type="NCBI Taxonomy" id="137246"/>
    <lineage>
        <taxon>Eukaryota</taxon>
        <taxon>Metazoa</taxon>
        <taxon>Chordata</taxon>
        <taxon>Craniata</taxon>
        <taxon>Vertebrata</taxon>
        <taxon>Chondrichthyes</taxon>
        <taxon>Elasmobranchii</taxon>
        <taxon>Galeomorphii</taxon>
        <taxon>Galeoidea</taxon>
        <taxon>Orectolobiformes</taxon>
        <taxon>Hemiscylliidae</taxon>
        <taxon>Chiloscyllium</taxon>
    </lineage>
</organism>
<proteinExistence type="predicted"/>
<comment type="caution">
    <text evidence="1">The sequence shown here is derived from an EMBL/GenBank/DDBJ whole genome shotgun (WGS) entry which is preliminary data.</text>
</comment>
<dbReference type="Gene3D" id="3.50.50.60">
    <property type="entry name" value="FAD/NAD(P)-binding domain"/>
    <property type="match status" value="1"/>
</dbReference>
<gene>
    <name evidence="1" type="ORF">chiPu_0028049</name>
</gene>
<protein>
    <submittedName>
        <fullName evidence="1">Uncharacterized protein</fullName>
    </submittedName>
</protein>
<dbReference type="EMBL" id="BEZZ01121491">
    <property type="protein sequence ID" value="GCC44071.1"/>
    <property type="molecule type" value="Genomic_DNA"/>
</dbReference>
<sequence>VWARALGEMAGVNVPLIGMRHAYVVTERIEGIQVGVGARSRVRHYVE</sequence>
<dbReference type="STRING" id="137246.A0A401TN20"/>
<dbReference type="AlphaFoldDB" id="A0A401TN20"/>
<dbReference type="InterPro" id="IPR036188">
    <property type="entry name" value="FAD/NAD-bd_sf"/>
</dbReference>